<gene>
    <name evidence="1" type="ORF">Gotri_000683</name>
</gene>
<comment type="caution">
    <text evidence="1">The sequence shown here is derived from an EMBL/GenBank/DDBJ whole genome shotgun (WGS) entry which is preliminary data.</text>
</comment>
<dbReference type="EMBL" id="JABEZW010000013">
    <property type="protein sequence ID" value="MBA0782862.1"/>
    <property type="molecule type" value="Genomic_DNA"/>
</dbReference>
<accession>A0A7J9FC34</accession>
<proteinExistence type="predicted"/>
<evidence type="ECO:0000313" key="1">
    <source>
        <dbReference type="EMBL" id="MBA0782862.1"/>
    </source>
</evidence>
<dbReference type="InterPro" id="IPR015422">
    <property type="entry name" value="PyrdxlP-dep_Trfase_small"/>
</dbReference>
<organism evidence="1 2">
    <name type="scientific">Gossypium trilobum</name>
    <dbReference type="NCBI Taxonomy" id="34281"/>
    <lineage>
        <taxon>Eukaryota</taxon>
        <taxon>Viridiplantae</taxon>
        <taxon>Streptophyta</taxon>
        <taxon>Embryophyta</taxon>
        <taxon>Tracheophyta</taxon>
        <taxon>Spermatophyta</taxon>
        <taxon>Magnoliopsida</taxon>
        <taxon>eudicotyledons</taxon>
        <taxon>Gunneridae</taxon>
        <taxon>Pentapetalae</taxon>
        <taxon>rosids</taxon>
        <taxon>malvids</taxon>
        <taxon>Malvales</taxon>
        <taxon>Malvaceae</taxon>
        <taxon>Malvoideae</taxon>
        <taxon>Gossypium</taxon>
    </lineage>
</organism>
<keyword evidence="2" id="KW-1185">Reference proteome</keyword>
<dbReference type="AlphaFoldDB" id="A0A7J9FC34"/>
<dbReference type="Proteomes" id="UP000593568">
    <property type="component" value="Unassembled WGS sequence"/>
</dbReference>
<feature type="non-terminal residue" evidence="1">
    <location>
        <position position="139"/>
    </location>
</feature>
<dbReference type="Gene3D" id="3.90.1150.10">
    <property type="entry name" value="Aspartate Aminotransferase, domain 1"/>
    <property type="match status" value="1"/>
</dbReference>
<protein>
    <submittedName>
        <fullName evidence="1">Uncharacterized protein</fullName>
    </submittedName>
</protein>
<evidence type="ECO:0000313" key="2">
    <source>
        <dbReference type="Proteomes" id="UP000593568"/>
    </source>
</evidence>
<name>A0A7J9FC34_9ROSI</name>
<sequence>VALVPGDAFGDDSCIQISYAASLTTLQAYFERIKKALISLRPAVHNTIYGLLNAKEIRGSNSGSRLTTWRSFGKFSKENPHILLLDSIGAGWMKCNGFVALLCDDTGSFMRGVTGYANTFLEPHVVEEERRYPSSKIQE</sequence>
<reference evidence="1 2" key="1">
    <citation type="journal article" date="2019" name="Genome Biol. Evol.">
        <title>Insights into the evolution of the New World diploid cottons (Gossypium, subgenus Houzingenia) based on genome sequencing.</title>
        <authorList>
            <person name="Grover C.E."/>
            <person name="Arick M.A. 2nd"/>
            <person name="Thrash A."/>
            <person name="Conover J.L."/>
            <person name="Sanders W.S."/>
            <person name="Peterson D.G."/>
            <person name="Frelichowski J.E."/>
            <person name="Scheffler J.A."/>
            <person name="Scheffler B.E."/>
            <person name="Wendel J.F."/>
        </authorList>
    </citation>
    <scope>NUCLEOTIDE SEQUENCE [LARGE SCALE GENOMIC DNA]</scope>
    <source>
        <strain evidence="1">8</strain>
        <tissue evidence="1">Leaf</tissue>
    </source>
</reference>